<evidence type="ECO:0000313" key="2">
    <source>
        <dbReference type="EMBL" id="KAF2825198.1"/>
    </source>
</evidence>
<sequence>MAQGGNSTLTLIAPTGVANVTGADLIKEFKSGSHYVGTAKMGTKGDAGVVVDADTKVYGTDNLFVVDASFHPDLPTGNTQAIIMVAAEAAAARILALGGILANGTTPALPE</sequence>
<dbReference type="InterPro" id="IPR007867">
    <property type="entry name" value="GMC_OxRtase_C"/>
</dbReference>
<dbReference type="OrthoDB" id="269227at2759"/>
<organism evidence="2 3">
    <name type="scientific">Ophiobolus disseminans</name>
    <dbReference type="NCBI Taxonomy" id="1469910"/>
    <lineage>
        <taxon>Eukaryota</taxon>
        <taxon>Fungi</taxon>
        <taxon>Dikarya</taxon>
        <taxon>Ascomycota</taxon>
        <taxon>Pezizomycotina</taxon>
        <taxon>Dothideomycetes</taxon>
        <taxon>Pleosporomycetidae</taxon>
        <taxon>Pleosporales</taxon>
        <taxon>Pleosporineae</taxon>
        <taxon>Phaeosphaeriaceae</taxon>
        <taxon>Ophiobolus</taxon>
    </lineage>
</organism>
<dbReference type="SUPFAM" id="SSF51905">
    <property type="entry name" value="FAD/NAD(P)-binding domain"/>
    <property type="match status" value="1"/>
</dbReference>
<dbReference type="InterPro" id="IPR053208">
    <property type="entry name" value="GMC_Oxidoreductase_CD"/>
</dbReference>
<dbReference type="PANTHER" id="PTHR47190:SF4">
    <property type="entry name" value="DEHYDROGENASE, PUTATIVE-RELATED"/>
    <property type="match status" value="1"/>
</dbReference>
<feature type="non-terminal residue" evidence="2">
    <location>
        <position position="111"/>
    </location>
</feature>
<accession>A0A6A6ZWW0</accession>
<dbReference type="Gene3D" id="3.50.50.60">
    <property type="entry name" value="FAD/NAD(P)-binding domain"/>
    <property type="match status" value="1"/>
</dbReference>
<proteinExistence type="predicted"/>
<dbReference type="EMBL" id="MU006228">
    <property type="protein sequence ID" value="KAF2825198.1"/>
    <property type="molecule type" value="Genomic_DNA"/>
</dbReference>
<evidence type="ECO:0000259" key="1">
    <source>
        <dbReference type="Pfam" id="PF05199"/>
    </source>
</evidence>
<keyword evidence="3" id="KW-1185">Reference proteome</keyword>
<dbReference type="PANTHER" id="PTHR47190">
    <property type="entry name" value="DEHYDROGENASE, PUTATIVE-RELATED"/>
    <property type="match status" value="1"/>
</dbReference>
<dbReference type="Pfam" id="PF05199">
    <property type="entry name" value="GMC_oxred_C"/>
    <property type="match status" value="1"/>
</dbReference>
<protein>
    <recommendedName>
        <fullName evidence="1">Glucose-methanol-choline oxidoreductase C-terminal domain-containing protein</fullName>
    </recommendedName>
</protein>
<dbReference type="GO" id="GO:0016614">
    <property type="term" value="F:oxidoreductase activity, acting on CH-OH group of donors"/>
    <property type="evidence" value="ECO:0007669"/>
    <property type="project" value="InterPro"/>
</dbReference>
<feature type="domain" description="Glucose-methanol-choline oxidoreductase C-terminal" evidence="1">
    <location>
        <begin position="27"/>
        <end position="87"/>
    </location>
</feature>
<name>A0A6A6ZWW0_9PLEO</name>
<dbReference type="Proteomes" id="UP000799424">
    <property type="component" value="Unassembled WGS sequence"/>
</dbReference>
<reference evidence="2" key="1">
    <citation type="journal article" date="2020" name="Stud. Mycol.">
        <title>101 Dothideomycetes genomes: a test case for predicting lifestyles and emergence of pathogens.</title>
        <authorList>
            <person name="Haridas S."/>
            <person name="Albert R."/>
            <person name="Binder M."/>
            <person name="Bloem J."/>
            <person name="Labutti K."/>
            <person name="Salamov A."/>
            <person name="Andreopoulos B."/>
            <person name="Baker S."/>
            <person name="Barry K."/>
            <person name="Bills G."/>
            <person name="Bluhm B."/>
            <person name="Cannon C."/>
            <person name="Castanera R."/>
            <person name="Culley D."/>
            <person name="Daum C."/>
            <person name="Ezra D."/>
            <person name="Gonzalez J."/>
            <person name="Henrissat B."/>
            <person name="Kuo A."/>
            <person name="Liang C."/>
            <person name="Lipzen A."/>
            <person name="Lutzoni F."/>
            <person name="Magnuson J."/>
            <person name="Mondo S."/>
            <person name="Nolan M."/>
            <person name="Ohm R."/>
            <person name="Pangilinan J."/>
            <person name="Park H.-J."/>
            <person name="Ramirez L."/>
            <person name="Alfaro M."/>
            <person name="Sun H."/>
            <person name="Tritt A."/>
            <person name="Yoshinaga Y."/>
            <person name="Zwiers L.-H."/>
            <person name="Turgeon B."/>
            <person name="Goodwin S."/>
            <person name="Spatafora J."/>
            <person name="Crous P."/>
            <person name="Grigoriev I."/>
        </authorList>
    </citation>
    <scope>NUCLEOTIDE SEQUENCE</scope>
    <source>
        <strain evidence="2">CBS 113818</strain>
    </source>
</reference>
<dbReference type="InterPro" id="IPR036188">
    <property type="entry name" value="FAD/NAD-bd_sf"/>
</dbReference>
<gene>
    <name evidence="2" type="ORF">CC86DRAFT_263337</name>
</gene>
<dbReference type="AlphaFoldDB" id="A0A6A6ZWW0"/>
<evidence type="ECO:0000313" key="3">
    <source>
        <dbReference type="Proteomes" id="UP000799424"/>
    </source>
</evidence>